<reference evidence="3 4" key="1">
    <citation type="journal article" date="2016" name="Nat. Commun.">
        <title>Thousands of microbial genomes shed light on interconnected biogeochemical processes in an aquifer system.</title>
        <authorList>
            <person name="Anantharaman K."/>
            <person name="Brown C.T."/>
            <person name="Hug L.A."/>
            <person name="Sharon I."/>
            <person name="Castelle C.J."/>
            <person name="Probst A.J."/>
            <person name="Thomas B.C."/>
            <person name="Singh A."/>
            <person name="Wilkins M.J."/>
            <person name="Karaoz U."/>
            <person name="Brodie E.L."/>
            <person name="Williams K.H."/>
            <person name="Hubbard S.S."/>
            <person name="Banfield J.F."/>
        </authorList>
    </citation>
    <scope>NUCLEOTIDE SEQUENCE [LARGE SCALE GENOMIC DNA]</scope>
</reference>
<dbReference type="SUPFAM" id="SSF54001">
    <property type="entry name" value="Cysteine proteinases"/>
    <property type="match status" value="1"/>
</dbReference>
<accession>A0A1F6NKE7</accession>
<proteinExistence type="predicted"/>
<sequence length="273" mass="30587">MKKILLPIILLLILFPTIVAAKTTTVNLSVPFTSEIPNGKWVKPWNNACEEAVIVMIEQYYLGNKKSYLTKTEAIKLMSPLFPIEQKLFGYDSDTTIEENNTIINDYTGFGSYIKNDPTIAEIKNELASGRPVITAHYGYDLHNPNIPWRRGGSYYHVMTIVGYDDAAQKFITNDPGNHATGLDYRYKYAIIMGSLHDFDHATKTADGPARVLFTTPKLAKIAGDPTVYLLKDGVKHRLASSGILKPHGWSWKMLKTVDSAWLDSFPTGDIQN</sequence>
<comment type="caution">
    <text evidence="3">The sequence shown here is derived from an EMBL/GenBank/DDBJ whole genome shotgun (WGS) entry which is preliminary data.</text>
</comment>
<feature type="signal peptide" evidence="1">
    <location>
        <begin position="1"/>
        <end position="21"/>
    </location>
</feature>
<name>A0A1F6NKE7_9BACT</name>
<organism evidence="3 4">
    <name type="scientific">Candidatus Magasanikbacteria bacterium RIFOXYA2_FULL_44_8</name>
    <dbReference type="NCBI Taxonomy" id="1798696"/>
    <lineage>
        <taxon>Bacteria</taxon>
        <taxon>Candidatus Magasanikiibacteriota</taxon>
    </lineage>
</organism>
<dbReference type="EMBL" id="MFQR01000020">
    <property type="protein sequence ID" value="OGH84447.1"/>
    <property type="molecule type" value="Genomic_DNA"/>
</dbReference>
<gene>
    <name evidence="3" type="ORF">A2261_01560</name>
</gene>
<evidence type="ECO:0000313" key="3">
    <source>
        <dbReference type="EMBL" id="OGH84447.1"/>
    </source>
</evidence>
<feature type="domain" description="Peptidase C39-like" evidence="2">
    <location>
        <begin position="36"/>
        <end position="176"/>
    </location>
</feature>
<feature type="chain" id="PRO_5009525783" description="Peptidase C39-like domain-containing protein" evidence="1">
    <location>
        <begin position="22"/>
        <end position="273"/>
    </location>
</feature>
<keyword evidence="1" id="KW-0732">Signal</keyword>
<evidence type="ECO:0000259" key="2">
    <source>
        <dbReference type="Pfam" id="PF13529"/>
    </source>
</evidence>
<dbReference type="AlphaFoldDB" id="A0A1F6NKE7"/>
<evidence type="ECO:0000256" key="1">
    <source>
        <dbReference type="SAM" id="SignalP"/>
    </source>
</evidence>
<dbReference type="Pfam" id="PF13529">
    <property type="entry name" value="Peptidase_C39_2"/>
    <property type="match status" value="1"/>
</dbReference>
<evidence type="ECO:0000313" key="4">
    <source>
        <dbReference type="Proteomes" id="UP000177803"/>
    </source>
</evidence>
<dbReference type="Proteomes" id="UP000177803">
    <property type="component" value="Unassembled WGS sequence"/>
</dbReference>
<dbReference type="InterPro" id="IPR038765">
    <property type="entry name" value="Papain-like_cys_pep_sf"/>
</dbReference>
<protein>
    <recommendedName>
        <fullName evidence="2">Peptidase C39-like domain-containing protein</fullName>
    </recommendedName>
</protein>
<dbReference type="Gene3D" id="3.90.70.10">
    <property type="entry name" value="Cysteine proteinases"/>
    <property type="match status" value="1"/>
</dbReference>
<dbReference type="InterPro" id="IPR039564">
    <property type="entry name" value="Peptidase_C39-like"/>
</dbReference>